<name>A0A428BLM5_STROR</name>
<proteinExistence type="predicted"/>
<dbReference type="Proteomes" id="UP000267593">
    <property type="component" value="Unassembled WGS sequence"/>
</dbReference>
<organism evidence="1 2">
    <name type="scientific">Streptococcus oralis</name>
    <dbReference type="NCBI Taxonomy" id="1303"/>
    <lineage>
        <taxon>Bacteria</taxon>
        <taxon>Bacillati</taxon>
        <taxon>Bacillota</taxon>
        <taxon>Bacilli</taxon>
        <taxon>Lactobacillales</taxon>
        <taxon>Streptococcaceae</taxon>
        <taxon>Streptococcus</taxon>
    </lineage>
</organism>
<sequence length="46" mass="5497">MKQDRFPLVSDDEIMLTKMPVMDLYDESDFISNIKGDYRCQMMRSC</sequence>
<comment type="caution">
    <text evidence="1">The sequence shown here is derived from an EMBL/GenBank/DDBJ whole genome shotgun (WGS) entry which is preliminary data.</text>
</comment>
<dbReference type="AlphaFoldDB" id="A0A428BLM5"/>
<accession>A0A428BLM5</accession>
<evidence type="ECO:0000313" key="2">
    <source>
        <dbReference type="Proteomes" id="UP000267593"/>
    </source>
</evidence>
<evidence type="ECO:0000313" key="1">
    <source>
        <dbReference type="EMBL" id="RSI64754.1"/>
    </source>
</evidence>
<dbReference type="EMBL" id="RJNJ01000014">
    <property type="protein sequence ID" value="RSI64754.1"/>
    <property type="molecule type" value="Genomic_DNA"/>
</dbReference>
<protein>
    <submittedName>
        <fullName evidence="1">Uncharacterized protein</fullName>
    </submittedName>
</protein>
<gene>
    <name evidence="1" type="ORF">D8863_09370</name>
</gene>
<reference evidence="1 2" key="1">
    <citation type="submission" date="2018-11" db="EMBL/GenBank/DDBJ databases">
        <title>Species Designations Belie Phenotypic and Genotypic Heterogeneity in Oral Streptococci.</title>
        <authorList>
            <person name="Velsko I."/>
        </authorList>
    </citation>
    <scope>NUCLEOTIDE SEQUENCE [LARGE SCALE GENOMIC DNA]</scope>
    <source>
        <strain evidence="1 2">BCC63</strain>
    </source>
</reference>